<proteinExistence type="predicted"/>
<accession>A0A433Y5D7</accession>
<dbReference type="PANTHER" id="PTHR38442">
    <property type="entry name" value="INNER MEMBRANE PROTEIN-RELATED"/>
    <property type="match status" value="1"/>
</dbReference>
<organism evidence="1 2">
    <name type="scientific">Paenibacillus anaericanus</name>
    <dbReference type="NCBI Taxonomy" id="170367"/>
    <lineage>
        <taxon>Bacteria</taxon>
        <taxon>Bacillati</taxon>
        <taxon>Bacillota</taxon>
        <taxon>Bacilli</taxon>
        <taxon>Bacillales</taxon>
        <taxon>Paenibacillaceae</taxon>
        <taxon>Paenibacillus</taxon>
    </lineage>
</organism>
<dbReference type="EMBL" id="RZNY01000018">
    <property type="protein sequence ID" value="RUT43764.1"/>
    <property type="molecule type" value="Genomic_DNA"/>
</dbReference>
<dbReference type="InterPro" id="IPR007383">
    <property type="entry name" value="DUF445"/>
</dbReference>
<protein>
    <submittedName>
        <fullName evidence="1">DUF445 domain-containing protein</fullName>
    </submittedName>
</protein>
<dbReference type="AlphaFoldDB" id="A0A433Y5D7"/>
<name>A0A433Y5D7_9BACL</name>
<gene>
    <name evidence="1" type="ORF">EJP82_19695</name>
</gene>
<comment type="caution">
    <text evidence="1">The sequence shown here is derived from an EMBL/GenBank/DDBJ whole genome shotgun (WGS) entry which is preliminary data.</text>
</comment>
<keyword evidence="2" id="KW-1185">Reference proteome</keyword>
<reference evidence="1 2" key="1">
    <citation type="submission" date="2018-12" db="EMBL/GenBank/DDBJ databases">
        <authorList>
            <person name="Sun L."/>
            <person name="Chen Z."/>
        </authorList>
    </citation>
    <scope>NUCLEOTIDE SEQUENCE [LARGE SCALE GENOMIC DNA]</scope>
    <source>
        <strain evidence="1 2">DSM 15890</strain>
    </source>
</reference>
<evidence type="ECO:0000313" key="2">
    <source>
        <dbReference type="Proteomes" id="UP000279446"/>
    </source>
</evidence>
<evidence type="ECO:0000313" key="1">
    <source>
        <dbReference type="EMBL" id="RUT43764.1"/>
    </source>
</evidence>
<sequence>MGENVMTKKKSNRMAEISLGVMGAGFVATLPFSGTGLALLQGGFEAGLVGGLADWFAVTALFRHPLRIPIPHTALLPKNRDKMTKAITTMVETELLNQESIRSKIKQIRITDIVLQKLRESVSTEPFQKGIAGVLETAVRSLPADTVAEYAKRLLARFLDHLDEEELLNKLIKGIISNDYDEKALDFGLERAKQWAELDSTREFLGSMAMQRVSEIEVNGLMKFAMGAFMGYFNEEKLGAVLQTFILDKITELQVSDHQDRYKLLFFFQKELLSLAKSPSLLSELSRLKNVVIEKGTESGRINTMTERGLEYLASYIGSDEFRTELLVPFLEKMMAEIDRRPELANRAEDWIQEQIVNLMEKHYSKIGELVQENLNKLDNDSLIAFIEDKVGHDLQWIRVNGAVCGFVVGLILTGTKLLLG</sequence>
<dbReference type="Proteomes" id="UP000279446">
    <property type="component" value="Unassembled WGS sequence"/>
</dbReference>
<dbReference type="PANTHER" id="PTHR38442:SF1">
    <property type="entry name" value="INNER MEMBRANE PROTEIN"/>
    <property type="match status" value="1"/>
</dbReference>
<dbReference type="Pfam" id="PF04286">
    <property type="entry name" value="DUF445"/>
    <property type="match status" value="1"/>
</dbReference>
<dbReference type="GO" id="GO:0005886">
    <property type="term" value="C:plasma membrane"/>
    <property type="evidence" value="ECO:0007669"/>
    <property type="project" value="TreeGrafter"/>
</dbReference>
<dbReference type="OrthoDB" id="9769590at2"/>